<dbReference type="Pfam" id="PF01230">
    <property type="entry name" value="HIT"/>
    <property type="match status" value="1"/>
</dbReference>
<evidence type="ECO:0000313" key="3">
    <source>
        <dbReference type="EMBL" id="SDT08546.1"/>
    </source>
</evidence>
<dbReference type="Gene3D" id="3.30.428.10">
    <property type="entry name" value="HIT-like"/>
    <property type="match status" value="1"/>
</dbReference>
<dbReference type="PIRSF" id="PIRSF000714">
    <property type="entry name" value="HIT"/>
    <property type="match status" value="1"/>
</dbReference>
<evidence type="ECO:0000259" key="2">
    <source>
        <dbReference type="PROSITE" id="PS51084"/>
    </source>
</evidence>
<dbReference type="InterPro" id="IPR036265">
    <property type="entry name" value="HIT-like_sf"/>
</dbReference>
<dbReference type="SUPFAM" id="SSF54197">
    <property type="entry name" value="HIT-like"/>
    <property type="match status" value="1"/>
</dbReference>
<dbReference type="GO" id="GO:0016787">
    <property type="term" value="F:hydrolase activity"/>
    <property type="evidence" value="ECO:0007669"/>
    <property type="project" value="UniProtKB-KW"/>
</dbReference>
<proteinExistence type="predicted"/>
<dbReference type="Proteomes" id="UP000243413">
    <property type="component" value="Chromosome I"/>
</dbReference>
<evidence type="ECO:0000313" key="4">
    <source>
        <dbReference type="Proteomes" id="UP000243413"/>
    </source>
</evidence>
<sequence>MFELHPQLDKDCITVGDFPLCRLLLSNDSHYPWFVLVPRREGVTEVFELDEADQLQLQRESIHLSRVIYDAFDADKLNVAALGNMVSQLHVHHIVRYRNDAAWPAPVWGKFPATRYDSAAVQAVLEPLREALSHGFKFAESIL</sequence>
<reference evidence="4" key="1">
    <citation type="submission" date="2016-10" db="EMBL/GenBank/DDBJ databases">
        <authorList>
            <person name="Varghese N."/>
            <person name="Submissions S."/>
        </authorList>
    </citation>
    <scope>NUCLEOTIDE SEQUENCE [LARGE SCALE GENOMIC DNA]</scope>
    <source>
        <strain evidence="4">JCM 14963</strain>
    </source>
</reference>
<name>A0A1H1XIJ2_9GAMM</name>
<dbReference type="RefSeq" id="WP_092288148.1">
    <property type="nucleotide sequence ID" value="NZ_LT629763.1"/>
</dbReference>
<dbReference type="OrthoDB" id="9799145at2"/>
<organism evidence="3 4">
    <name type="scientific">Halopseudomonas sabulinigri</name>
    <dbReference type="NCBI Taxonomy" id="472181"/>
    <lineage>
        <taxon>Bacteria</taxon>
        <taxon>Pseudomonadati</taxon>
        <taxon>Pseudomonadota</taxon>
        <taxon>Gammaproteobacteria</taxon>
        <taxon>Pseudomonadales</taxon>
        <taxon>Pseudomonadaceae</taxon>
        <taxon>Halopseudomonas</taxon>
    </lineage>
</organism>
<protein>
    <submittedName>
        <fullName evidence="3">Diadenosine tetraphosphate (Ap4A) hydrolase</fullName>
    </submittedName>
</protein>
<dbReference type="STRING" id="472181.SAMN05216271_3550"/>
<dbReference type="PROSITE" id="PS51084">
    <property type="entry name" value="HIT_2"/>
    <property type="match status" value="1"/>
</dbReference>
<dbReference type="InterPro" id="IPR026026">
    <property type="entry name" value="HIT_Hint"/>
</dbReference>
<dbReference type="EMBL" id="LT629763">
    <property type="protein sequence ID" value="SDT08546.1"/>
    <property type="molecule type" value="Genomic_DNA"/>
</dbReference>
<accession>A0A1H1XIJ2</accession>
<keyword evidence="3" id="KW-0378">Hydrolase</keyword>
<dbReference type="InterPro" id="IPR011146">
    <property type="entry name" value="HIT-like"/>
</dbReference>
<dbReference type="AlphaFoldDB" id="A0A1H1XIJ2"/>
<evidence type="ECO:0000256" key="1">
    <source>
        <dbReference type="PROSITE-ProRule" id="PRU00464"/>
    </source>
</evidence>
<gene>
    <name evidence="3" type="ORF">SAMN05216271_3550</name>
</gene>
<feature type="domain" description="HIT" evidence="2">
    <location>
        <begin position="1"/>
        <end position="103"/>
    </location>
</feature>
<comment type="caution">
    <text evidence="1">Lacks conserved residue(s) required for the propagation of feature annotation.</text>
</comment>